<dbReference type="Proteomes" id="UP001519349">
    <property type="component" value="Unassembled WGS sequence"/>
</dbReference>
<evidence type="ECO:0000313" key="4">
    <source>
        <dbReference type="Proteomes" id="UP001519349"/>
    </source>
</evidence>
<gene>
    <name evidence="3" type="ORF">DHL47_02780</name>
</gene>
<dbReference type="Gene3D" id="3.40.50.2300">
    <property type="match status" value="1"/>
</dbReference>
<comment type="caution">
    <text evidence="3">The sequence shown here is derived from an EMBL/GenBank/DDBJ whole genome shotgun (WGS) entry which is preliminary data.</text>
</comment>
<dbReference type="CDD" id="cd17533">
    <property type="entry name" value="REC_LytTR_AgrA-like"/>
    <property type="match status" value="1"/>
</dbReference>
<evidence type="ECO:0000256" key="1">
    <source>
        <dbReference type="ARBA" id="ARBA00022490"/>
    </source>
</evidence>
<keyword evidence="4" id="KW-1185">Reference proteome</keyword>
<dbReference type="PANTHER" id="PTHR37299">
    <property type="entry name" value="TRANSCRIPTIONAL REGULATOR-RELATED"/>
    <property type="match status" value="1"/>
</dbReference>
<dbReference type="PANTHER" id="PTHR37299:SF3">
    <property type="entry name" value="STAGE 0 SPORULATION PROTEIN A HOMOLOG"/>
    <property type="match status" value="1"/>
</dbReference>
<protein>
    <recommendedName>
        <fullName evidence="5">Response regulator</fullName>
    </recommendedName>
</protein>
<keyword evidence="2" id="KW-0902">Two-component regulatory system</keyword>
<sequence>MCSIRRRRMKITILEDSAVHRVRLETAIRKGMAELGVAARILATGKIMEFEASLGRDTSHHLYFLDLDIQGERNKGFEVAQLIRRYNPHAIIVFMTDVPEVSPLAFQYHVSALDFIDKDGADYDKRVKECLEYTARQLRIIDQKGGSSLL</sequence>
<evidence type="ECO:0000313" key="3">
    <source>
        <dbReference type="EMBL" id="MBP2620271.1"/>
    </source>
</evidence>
<accession>A0ABS5AUX8</accession>
<evidence type="ECO:0000256" key="2">
    <source>
        <dbReference type="ARBA" id="ARBA00023012"/>
    </source>
</evidence>
<dbReference type="SUPFAM" id="SSF52172">
    <property type="entry name" value="CheY-like"/>
    <property type="match status" value="1"/>
</dbReference>
<dbReference type="EMBL" id="QFAY01000004">
    <property type="protein sequence ID" value="MBP2620271.1"/>
    <property type="molecule type" value="Genomic_DNA"/>
</dbReference>
<evidence type="ECO:0008006" key="5">
    <source>
        <dbReference type="Google" id="ProtNLM"/>
    </source>
</evidence>
<organism evidence="3 4">
    <name type="scientific">Streptococcus panodentis</name>
    <dbReference type="NCBI Taxonomy" id="1581472"/>
    <lineage>
        <taxon>Bacteria</taxon>
        <taxon>Bacillati</taxon>
        <taxon>Bacillota</taxon>
        <taxon>Bacilli</taxon>
        <taxon>Lactobacillales</taxon>
        <taxon>Streptococcaceae</taxon>
        <taxon>Streptococcus</taxon>
    </lineage>
</organism>
<keyword evidence="1" id="KW-0963">Cytoplasm</keyword>
<reference evidence="3 4" key="1">
    <citation type="submission" date="2018-05" db="EMBL/GenBank/DDBJ databases">
        <title>Draft genome sequence of Streptococcus panodentis CCUG 70867T.</title>
        <authorList>
            <person name="Salva-Serra F."/>
            <person name="Mendez V."/>
            <person name="Jaen-Luchoro D."/>
            <person name="Gonzales-Siles L."/>
            <person name="Karlsson R."/>
            <person name="Engstrom-Jakobsson H."/>
            <person name="Busquets A."/>
            <person name="Gomila M."/>
            <person name="Pineiro-Iglesias B."/>
            <person name="Bennasar-Figueras A."/>
            <person name="Seeger M."/>
            <person name="Moore E."/>
        </authorList>
    </citation>
    <scope>NUCLEOTIDE SEQUENCE [LARGE SCALE GENOMIC DNA]</scope>
    <source>
        <strain evidence="3 4">CCUG 70867</strain>
    </source>
</reference>
<proteinExistence type="predicted"/>
<dbReference type="InterPro" id="IPR046947">
    <property type="entry name" value="LytR-like"/>
</dbReference>
<name>A0ABS5AUX8_9STRE</name>
<dbReference type="InterPro" id="IPR011006">
    <property type="entry name" value="CheY-like_superfamily"/>
</dbReference>